<accession>A0ABV9RJD5</accession>
<sequence>MNVGADELLDVVPGVLAVTSGDDHALGALSPLGRQVLGAIHLDTPLREALPELADALDTAYRSGKASRVPHEAGHVIRCTPLGVGPGRISGLLLRVAPDDGDRSRARTAGFQQLTEQLSRAATPAEIGRLTTTTAAALIGADSCIAYRRPEGSDVMEALHHHGWPGDTHRLFARVPLQRGRPMSDAVLGRAPVWLEDAGQWHARYPEMAPLGVSEGHQATACLPLLVEDRDLGAVVFSFYQPRSFDTSEREFLMAAAALCAQALDRARLYTAELEARGAAERERDRMAFLAQASRLMEAPLSVEERLRQLGDLVVKGIADWSAVHLVRGTRVERVTVAHLDPAKIAFIEELERRYPPDPEAPGGAIEVARSGVPVVMEDVPDELLVASARDETHLELIRAIGLRSAIVVPLLVRGRSLGALTLVHAESGERFTEADLTFVGQLAATAAVAIDNAALYEQQRTVARTLQTALLPSALPDVPGVECAGRYRPPDPELTDVYVGGDLYDIHEDPERGRWALTVADVCGKGPQAAALTSLIRHTVQAEVRHGFGPADVVRRVNAAMLRQGGSRARFATMVHGALTVDPDGVTITLVNGGHPPGIVLRHAPPESDSGGADVEWLDVPGTLVGVYPDPELVEADVRLAPGDALLLYTDGVTEARGPEGFFGPDRLASLVASFADTSADTVADGVLDAIAGFQDGKLRDDVALLVIRAAP</sequence>
<protein>
    <submittedName>
        <fullName evidence="3">GAF domain-containing SpoIIE family protein phosphatase</fullName>
        <ecNumber evidence="3">3.1.3.16</ecNumber>
    </submittedName>
</protein>
<gene>
    <name evidence="3" type="ORF">ACFPEL_15635</name>
</gene>
<dbReference type="InterPro" id="IPR003018">
    <property type="entry name" value="GAF"/>
</dbReference>
<evidence type="ECO:0000313" key="3">
    <source>
        <dbReference type="EMBL" id="MFC4833845.1"/>
    </source>
</evidence>
<dbReference type="GO" id="GO:0004722">
    <property type="term" value="F:protein serine/threonine phosphatase activity"/>
    <property type="evidence" value="ECO:0007669"/>
    <property type="project" value="UniProtKB-EC"/>
</dbReference>
<name>A0ABV9RJD5_9PSEU</name>
<dbReference type="Gene3D" id="3.60.40.10">
    <property type="entry name" value="PPM-type phosphatase domain"/>
    <property type="match status" value="1"/>
</dbReference>
<dbReference type="PANTHER" id="PTHR43156:SF2">
    <property type="entry name" value="STAGE II SPORULATION PROTEIN E"/>
    <property type="match status" value="1"/>
</dbReference>
<dbReference type="SUPFAM" id="SSF81606">
    <property type="entry name" value="PP2C-like"/>
    <property type="match status" value="1"/>
</dbReference>
<keyword evidence="4" id="KW-1185">Reference proteome</keyword>
<dbReference type="SMART" id="SM00331">
    <property type="entry name" value="PP2C_SIG"/>
    <property type="match status" value="1"/>
</dbReference>
<dbReference type="EC" id="3.1.3.16" evidence="3"/>
<dbReference type="InterPro" id="IPR029016">
    <property type="entry name" value="GAF-like_dom_sf"/>
</dbReference>
<dbReference type="SUPFAM" id="SSF55781">
    <property type="entry name" value="GAF domain-like"/>
    <property type="match status" value="2"/>
</dbReference>
<organism evidence="3 4">
    <name type="scientific">Actinomycetospora chibensis</name>
    <dbReference type="NCBI Taxonomy" id="663606"/>
    <lineage>
        <taxon>Bacteria</taxon>
        <taxon>Bacillati</taxon>
        <taxon>Actinomycetota</taxon>
        <taxon>Actinomycetes</taxon>
        <taxon>Pseudonocardiales</taxon>
        <taxon>Pseudonocardiaceae</taxon>
        <taxon>Actinomycetospora</taxon>
    </lineage>
</organism>
<dbReference type="InterPro" id="IPR016132">
    <property type="entry name" value="Phyto_chromo_attachment"/>
</dbReference>
<dbReference type="Gene3D" id="3.30.450.40">
    <property type="match status" value="2"/>
</dbReference>
<keyword evidence="1 3" id="KW-0378">Hydrolase</keyword>
<dbReference type="PANTHER" id="PTHR43156">
    <property type="entry name" value="STAGE II SPORULATION PROTEIN E-RELATED"/>
    <property type="match status" value="1"/>
</dbReference>
<evidence type="ECO:0000313" key="4">
    <source>
        <dbReference type="Proteomes" id="UP001595909"/>
    </source>
</evidence>
<dbReference type="InterPro" id="IPR036457">
    <property type="entry name" value="PPM-type-like_dom_sf"/>
</dbReference>
<dbReference type="RefSeq" id="WP_274188559.1">
    <property type="nucleotide sequence ID" value="NZ_BAABHN010000034.1"/>
</dbReference>
<dbReference type="SMART" id="SM00065">
    <property type="entry name" value="GAF"/>
    <property type="match status" value="2"/>
</dbReference>
<dbReference type="Pfam" id="PF01590">
    <property type="entry name" value="GAF"/>
    <property type="match status" value="1"/>
</dbReference>
<evidence type="ECO:0000256" key="1">
    <source>
        <dbReference type="ARBA" id="ARBA00022801"/>
    </source>
</evidence>
<reference evidence="4" key="1">
    <citation type="journal article" date="2019" name="Int. J. Syst. Evol. Microbiol.">
        <title>The Global Catalogue of Microorganisms (GCM) 10K type strain sequencing project: providing services to taxonomists for standard genome sequencing and annotation.</title>
        <authorList>
            <consortium name="The Broad Institute Genomics Platform"/>
            <consortium name="The Broad Institute Genome Sequencing Center for Infectious Disease"/>
            <person name="Wu L."/>
            <person name="Ma J."/>
        </authorList>
    </citation>
    <scope>NUCLEOTIDE SEQUENCE [LARGE SCALE GENOMIC DNA]</scope>
    <source>
        <strain evidence="4">CCUG 50347</strain>
    </source>
</reference>
<feature type="domain" description="Phytochrome chromophore attachment site" evidence="2">
    <location>
        <begin position="394"/>
        <end position="446"/>
    </location>
</feature>
<dbReference type="InterPro" id="IPR001932">
    <property type="entry name" value="PPM-type_phosphatase-like_dom"/>
</dbReference>
<evidence type="ECO:0000259" key="2">
    <source>
        <dbReference type="PROSITE" id="PS50046"/>
    </source>
</evidence>
<dbReference type="Proteomes" id="UP001595909">
    <property type="component" value="Unassembled WGS sequence"/>
</dbReference>
<dbReference type="EMBL" id="JBHSIM010000034">
    <property type="protein sequence ID" value="MFC4833845.1"/>
    <property type="molecule type" value="Genomic_DNA"/>
</dbReference>
<dbReference type="Pfam" id="PF07228">
    <property type="entry name" value="SpoIIE"/>
    <property type="match status" value="1"/>
</dbReference>
<comment type="caution">
    <text evidence="3">The sequence shown here is derived from an EMBL/GenBank/DDBJ whole genome shotgun (WGS) entry which is preliminary data.</text>
</comment>
<dbReference type="Pfam" id="PF13185">
    <property type="entry name" value="GAF_2"/>
    <property type="match status" value="1"/>
</dbReference>
<proteinExistence type="predicted"/>
<dbReference type="InterPro" id="IPR052016">
    <property type="entry name" value="Bact_Sigma-Reg"/>
</dbReference>
<dbReference type="PROSITE" id="PS50046">
    <property type="entry name" value="PHYTOCHROME_2"/>
    <property type="match status" value="1"/>
</dbReference>